<reference evidence="1" key="1">
    <citation type="journal article" date="2020" name="Nature">
        <title>Giant virus diversity and host interactions through global metagenomics.</title>
        <authorList>
            <person name="Schulz F."/>
            <person name="Roux S."/>
            <person name="Paez-Espino D."/>
            <person name="Jungbluth S."/>
            <person name="Walsh D.A."/>
            <person name="Denef V.J."/>
            <person name="McMahon K.D."/>
            <person name="Konstantinidis K.T."/>
            <person name="Eloe-Fadrosh E.A."/>
            <person name="Kyrpides N.C."/>
            <person name="Woyke T."/>
        </authorList>
    </citation>
    <scope>NUCLEOTIDE SEQUENCE</scope>
    <source>
        <strain evidence="1">GVMAG-S-ERX555931-87</strain>
    </source>
</reference>
<proteinExistence type="predicted"/>
<protein>
    <submittedName>
        <fullName evidence="1">Uncharacterized protein</fullName>
    </submittedName>
</protein>
<accession>A0A6C0F3R2</accession>
<organism evidence="1">
    <name type="scientific">viral metagenome</name>
    <dbReference type="NCBI Taxonomy" id="1070528"/>
    <lineage>
        <taxon>unclassified sequences</taxon>
        <taxon>metagenomes</taxon>
        <taxon>organismal metagenomes</taxon>
    </lineage>
</organism>
<name>A0A6C0F3R2_9ZZZZ</name>
<evidence type="ECO:0000313" key="1">
    <source>
        <dbReference type="EMBL" id="QHT36337.1"/>
    </source>
</evidence>
<sequence>MDNWSYINYDDLIQSIINGNHSIQQPFSVNSLDNTKSKNLSFLNYLLSYENVNRENILETLYGIYANLHHKIKRVNNNTCVQNMVNRIKDEWFIDGNTQIIPDKIIDYEYFKNNSSAIKEYNDICTECDNIYSLCKTEGDVPYESKLTGSLPMVRYVESIDIILSEALEKINSQMEMTNKLIQFFNGSYVSLLLDLSIKHKSLYNVLDNNNEIVNVPDNIHIIYSNYLYIHNLLHKQTIQNIKHLSEIISDLKLRIDKIKGLKGNIQTLSEISKRLPNDNEESEKEKEIEEEIYNKAPVNEIEELSGGKVSDKVLSFF</sequence>
<dbReference type="AlphaFoldDB" id="A0A6C0F3R2"/>
<dbReference type="EMBL" id="MN738741">
    <property type="protein sequence ID" value="QHT36337.1"/>
    <property type="molecule type" value="Genomic_DNA"/>
</dbReference>